<dbReference type="InterPro" id="IPR053030">
    <property type="entry name" value="Ribosomal_biogenesis_FAF1-like"/>
</dbReference>
<dbReference type="PANTHER" id="PTHR28096">
    <property type="entry name" value="PROTEIN FAF1"/>
    <property type="match status" value="1"/>
</dbReference>
<proteinExistence type="predicted"/>
<organism evidence="2 3">
    <name type="scientific">[Candida] arabinofermentans NRRL YB-2248</name>
    <dbReference type="NCBI Taxonomy" id="983967"/>
    <lineage>
        <taxon>Eukaryota</taxon>
        <taxon>Fungi</taxon>
        <taxon>Dikarya</taxon>
        <taxon>Ascomycota</taxon>
        <taxon>Saccharomycotina</taxon>
        <taxon>Pichiomycetes</taxon>
        <taxon>Pichiales</taxon>
        <taxon>Pichiaceae</taxon>
        <taxon>Ogataea</taxon>
        <taxon>Ogataea/Candida clade</taxon>
    </lineage>
</organism>
<dbReference type="OrthoDB" id="5556956at2759"/>
<evidence type="ECO:0000256" key="1">
    <source>
        <dbReference type="SAM" id="MobiDB-lite"/>
    </source>
</evidence>
<dbReference type="AlphaFoldDB" id="A0A1E4STS2"/>
<dbReference type="EMBL" id="KV453871">
    <property type="protein sequence ID" value="ODV82916.1"/>
    <property type="molecule type" value="Genomic_DNA"/>
</dbReference>
<keyword evidence="3" id="KW-1185">Reference proteome</keyword>
<reference evidence="3" key="1">
    <citation type="submission" date="2016-04" db="EMBL/GenBank/DDBJ databases">
        <title>Comparative genomics of biotechnologically important yeasts.</title>
        <authorList>
            <consortium name="DOE Joint Genome Institute"/>
            <person name="Riley R."/>
            <person name="Haridas S."/>
            <person name="Wolfe K.H."/>
            <person name="Lopes M.R."/>
            <person name="Hittinger C.T."/>
            <person name="Goker M."/>
            <person name="Salamov A."/>
            <person name="Wisecaver J."/>
            <person name="Long T.M."/>
            <person name="Aerts A.L."/>
            <person name="Barry K."/>
            <person name="Choi C."/>
            <person name="Clum A."/>
            <person name="Coughlan A.Y."/>
            <person name="Deshpande S."/>
            <person name="Douglass A.P."/>
            <person name="Hanson S.J."/>
            <person name="Klenk H.-P."/>
            <person name="Labutti K."/>
            <person name="Lapidus A."/>
            <person name="Lindquist E."/>
            <person name="Lipzen A."/>
            <person name="Meier-Kolthoff J.P."/>
            <person name="Ohm R.A."/>
            <person name="Otillar R.P."/>
            <person name="Pangilinan J."/>
            <person name="Peng Y."/>
            <person name="Rokas A."/>
            <person name="Rosa C.A."/>
            <person name="Scheuner C."/>
            <person name="Sibirny A.A."/>
            <person name="Slot J.C."/>
            <person name="Stielow J.B."/>
            <person name="Sun H."/>
            <person name="Kurtzman C.P."/>
            <person name="Blackwell M."/>
            <person name="Grigoriev I.V."/>
            <person name="Jeffries T.W."/>
        </authorList>
    </citation>
    <scope>NUCLEOTIDE SEQUENCE [LARGE SCALE GENOMIC DNA]</scope>
    <source>
        <strain evidence="3">NRRL YB-2248</strain>
    </source>
</reference>
<name>A0A1E4STS2_9ASCO</name>
<protein>
    <recommendedName>
        <fullName evidence="4">Protein FAF1</fullName>
    </recommendedName>
</protein>
<dbReference type="GO" id="GO:0005730">
    <property type="term" value="C:nucleolus"/>
    <property type="evidence" value="ECO:0007669"/>
    <property type="project" value="TreeGrafter"/>
</dbReference>
<dbReference type="Proteomes" id="UP000094801">
    <property type="component" value="Unassembled WGS sequence"/>
</dbReference>
<feature type="region of interest" description="Disordered" evidence="1">
    <location>
        <begin position="41"/>
        <end position="63"/>
    </location>
</feature>
<evidence type="ECO:0000313" key="3">
    <source>
        <dbReference type="Proteomes" id="UP000094801"/>
    </source>
</evidence>
<sequence>MAPIVVKFTDKYSPKQLPQQSKDEKKVLKSGKPISLEELKLKKKQLETQQQKQTKSKEDLENELNDHALDRLLSESHILTNTKKDSFSSGASLTLQTLNHENPIGNTRAKTLTNRIRSISSTNSKYGSQPSKLEKMPMSLRKGLIKSRIEKISKYEKDAKDAGIVLSKNKKDEFRNIFDNGVTSITDRIGTGIKKEKRIRDRGLKIQSVGRSTRNGLVISKDEIAKLTSSNDKGRRGKKGKRGGRGGKY</sequence>
<accession>A0A1E4STS2</accession>
<dbReference type="PANTHER" id="PTHR28096:SF1">
    <property type="entry name" value="PROTEIN FAF1"/>
    <property type="match status" value="1"/>
</dbReference>
<gene>
    <name evidence="2" type="ORF">CANARDRAFT_204253</name>
</gene>
<dbReference type="GO" id="GO:0000462">
    <property type="term" value="P:maturation of SSU-rRNA from tricistronic rRNA transcript (SSU-rRNA, 5.8S rRNA, LSU-rRNA)"/>
    <property type="evidence" value="ECO:0007669"/>
    <property type="project" value="TreeGrafter"/>
</dbReference>
<feature type="region of interest" description="Disordered" evidence="1">
    <location>
        <begin position="224"/>
        <end position="249"/>
    </location>
</feature>
<evidence type="ECO:0008006" key="4">
    <source>
        <dbReference type="Google" id="ProtNLM"/>
    </source>
</evidence>
<feature type="compositionally biased region" description="Basic residues" evidence="1">
    <location>
        <begin position="235"/>
        <end position="249"/>
    </location>
</feature>
<dbReference type="STRING" id="983967.A0A1E4STS2"/>
<evidence type="ECO:0000313" key="2">
    <source>
        <dbReference type="EMBL" id="ODV82916.1"/>
    </source>
</evidence>